<dbReference type="AlphaFoldDB" id="A0A0P0A9M7"/>
<gene>
    <name evidence="1" type="ORF">IMCC12053_1312</name>
</gene>
<dbReference type="NCBIfam" id="TIGR00229">
    <property type="entry name" value="sensory_box"/>
    <property type="match status" value="1"/>
</dbReference>
<dbReference type="RefSeq" id="WP_062216877.1">
    <property type="nucleotide sequence ID" value="NZ_CP012023.1"/>
</dbReference>
<protein>
    <submittedName>
        <fullName evidence="1">Methyl-accepting chemotaxis protein</fullName>
    </submittedName>
</protein>
<dbReference type="STRING" id="1397108.IMCC12053_1312"/>
<evidence type="ECO:0000313" key="1">
    <source>
        <dbReference type="EMBL" id="ALI55260.1"/>
    </source>
</evidence>
<dbReference type="KEGG" id="cmar:IMCC12053_1312"/>
<accession>A0A0P0A9M7</accession>
<dbReference type="InterPro" id="IPR013655">
    <property type="entry name" value="PAS_fold_3"/>
</dbReference>
<dbReference type="CDD" id="cd00130">
    <property type="entry name" value="PAS"/>
    <property type="match status" value="1"/>
</dbReference>
<dbReference type="Proteomes" id="UP000064920">
    <property type="component" value="Chromosome"/>
</dbReference>
<dbReference type="SUPFAM" id="SSF55785">
    <property type="entry name" value="PYP-like sensor domain (PAS domain)"/>
    <property type="match status" value="1"/>
</dbReference>
<dbReference type="InterPro" id="IPR000014">
    <property type="entry name" value="PAS"/>
</dbReference>
<reference evidence="1 2" key="1">
    <citation type="submission" date="2015-05" db="EMBL/GenBank/DDBJ databases">
        <authorList>
            <person name="Wang D.B."/>
            <person name="Wang M."/>
        </authorList>
    </citation>
    <scope>NUCLEOTIDE SEQUENCE [LARGE SCALE GENOMIC DNA]</scope>
    <source>
        <strain evidence="1 2">IMCC 12053</strain>
    </source>
</reference>
<dbReference type="Gene3D" id="3.30.450.20">
    <property type="entry name" value="PAS domain"/>
    <property type="match status" value="1"/>
</dbReference>
<dbReference type="PATRIC" id="fig|1397108.4.peg.1344"/>
<sequence length="437" mass="47642">MNIQTTASEFARKTEDVAFAMDELFFSRTDERGVIAAGNAVFRRISGFDWDELVGAPHKVVRHSDMPKGIFHILWTRIQTGVPAGAYVKNRTKDGRYYWVYAIISPIPGGYVSVRLKPTAQVFETVVAEYAAALSAERDEGLTPAQSAQRICERLHGLGFANYEAFSASALAQEAMARDGALGRGEDGRTRCLSRLLPVIKAIEGNQIKLFQAFEAIRGIPSNMRIVASRLEPAGGPISAISQNYRLMSNEVTDHLGAFLSDGGKRSLLDSISGRIDQALFMVAASRIQREVSEAAREALVSGGERGGFEQEVDVLTSLVDGYSKTTAEVLASVFRDVAQLRRSAKDLKQLVTGLDSIRVLCRVEAGRLGANSASLTPVINQLDRFHVEIDNTLEKIMEQAEDGKDLVERAMPRAVNRTLSPKHGGAIGHPRAVGIL</sequence>
<evidence type="ECO:0000313" key="2">
    <source>
        <dbReference type="Proteomes" id="UP000064920"/>
    </source>
</evidence>
<name>A0A0P0A9M7_9RHOB</name>
<dbReference type="OrthoDB" id="266313at2"/>
<keyword evidence="2" id="KW-1185">Reference proteome</keyword>
<dbReference type="EMBL" id="CP012023">
    <property type="protein sequence ID" value="ALI55260.1"/>
    <property type="molecule type" value="Genomic_DNA"/>
</dbReference>
<organism evidence="1 2">
    <name type="scientific">Celeribacter marinus</name>
    <dbReference type="NCBI Taxonomy" id="1397108"/>
    <lineage>
        <taxon>Bacteria</taxon>
        <taxon>Pseudomonadati</taxon>
        <taxon>Pseudomonadota</taxon>
        <taxon>Alphaproteobacteria</taxon>
        <taxon>Rhodobacterales</taxon>
        <taxon>Roseobacteraceae</taxon>
        <taxon>Celeribacter</taxon>
    </lineage>
</organism>
<proteinExistence type="predicted"/>
<dbReference type="InterPro" id="IPR035965">
    <property type="entry name" value="PAS-like_dom_sf"/>
</dbReference>
<dbReference type="Pfam" id="PF08447">
    <property type="entry name" value="PAS_3"/>
    <property type="match status" value="1"/>
</dbReference>